<dbReference type="InterPro" id="IPR023278">
    <property type="entry name" value="Ethylene_insens-like_DNA-bd"/>
</dbReference>
<dbReference type="EMBL" id="EQ974470">
    <property type="protein sequence ID" value="EEF29248.1"/>
    <property type="molecule type" value="Genomic_DNA"/>
</dbReference>
<comment type="similarity">
    <text evidence="2">Belongs to the EIN3 family.</text>
</comment>
<keyword evidence="4" id="KW-0539">Nucleus</keyword>
<evidence type="ECO:0000256" key="2">
    <source>
        <dbReference type="ARBA" id="ARBA00009416"/>
    </source>
</evidence>
<dbReference type="PANTHER" id="PTHR33305:SF29">
    <property type="entry name" value="ETHYLENE INSENSITIVE 3-LIKE 5 PROTEIN"/>
    <property type="match status" value="1"/>
</dbReference>
<dbReference type="Proteomes" id="UP000008311">
    <property type="component" value="Unassembled WGS sequence"/>
</dbReference>
<dbReference type="InterPro" id="IPR047091">
    <property type="entry name" value="EIN3-like_DNA-bd"/>
</dbReference>
<dbReference type="InterPro" id="IPR006957">
    <property type="entry name" value="EIN3"/>
</dbReference>
<evidence type="ECO:0000256" key="3">
    <source>
        <dbReference type="ARBA" id="ARBA00022745"/>
    </source>
</evidence>
<dbReference type="GO" id="GO:0003677">
    <property type="term" value="F:DNA binding"/>
    <property type="evidence" value="ECO:0000318"/>
    <property type="project" value="GO_Central"/>
</dbReference>
<feature type="region of interest" description="Disordered" evidence="5">
    <location>
        <begin position="362"/>
        <end position="382"/>
    </location>
</feature>
<dbReference type="Pfam" id="PF04873">
    <property type="entry name" value="EIN3_DNA-bd"/>
    <property type="match status" value="1"/>
</dbReference>
<dbReference type="eggNOG" id="ENOG502QWMS">
    <property type="taxonomic scope" value="Eukaryota"/>
</dbReference>
<dbReference type="PANTHER" id="PTHR33305">
    <property type="entry name" value="ETHYLENE INSENSITIVE 3-LIKE 2 PROTEIN"/>
    <property type="match status" value="1"/>
</dbReference>
<name>B9T4G7_RICCO</name>
<comment type="subcellular location">
    <subcellularLocation>
        <location evidence="1">Nucleus</location>
    </subcellularLocation>
</comment>
<protein>
    <submittedName>
        <fullName evidence="7">Transcription factor, putative</fullName>
    </submittedName>
</protein>
<dbReference type="InParanoid" id="B9T4G7"/>
<dbReference type="SUPFAM" id="SSF116768">
    <property type="entry name" value="DNA-binding domain of EIN3-like"/>
    <property type="match status" value="1"/>
</dbReference>
<proteinExistence type="inferred from homology"/>
<dbReference type="Gene3D" id="1.10.3180.10">
    <property type="entry name" value="DNA-binding domain of EIN3-like"/>
    <property type="match status" value="1"/>
</dbReference>
<dbReference type="FunCoup" id="B9T4G7">
    <property type="interactions" value="173"/>
</dbReference>
<evidence type="ECO:0000256" key="5">
    <source>
        <dbReference type="SAM" id="MobiDB-lite"/>
    </source>
</evidence>
<dbReference type="FunFam" id="1.10.3180.10:FF:000001">
    <property type="entry name" value="Ethylene insensitive 3-like 1"/>
    <property type="match status" value="1"/>
</dbReference>
<dbReference type="GO" id="GO:0009873">
    <property type="term" value="P:ethylene-activated signaling pathway"/>
    <property type="evidence" value="ECO:0007669"/>
    <property type="project" value="UniProtKB-KW"/>
</dbReference>
<keyword evidence="8" id="KW-1185">Reference proteome</keyword>
<dbReference type="AlphaFoldDB" id="B9T4G7"/>
<dbReference type="GO" id="GO:0005634">
    <property type="term" value="C:nucleus"/>
    <property type="evidence" value="ECO:0007669"/>
    <property type="project" value="UniProtKB-SubCell"/>
</dbReference>
<accession>B9T4G7</accession>
<evidence type="ECO:0000313" key="7">
    <source>
        <dbReference type="EMBL" id="EEF29248.1"/>
    </source>
</evidence>
<evidence type="ECO:0000256" key="4">
    <source>
        <dbReference type="ARBA" id="ARBA00023242"/>
    </source>
</evidence>
<evidence type="ECO:0000256" key="1">
    <source>
        <dbReference type="ARBA" id="ARBA00004123"/>
    </source>
</evidence>
<dbReference type="STRING" id="3988.B9T4G7"/>
<gene>
    <name evidence="7" type="ORF">RCOM_0662410</name>
</gene>
<feature type="domain" description="Ethylene insensitive 3-like DNA-binding" evidence="6">
    <location>
        <begin position="1"/>
        <end position="184"/>
    </location>
</feature>
<organism evidence="7 8">
    <name type="scientific">Ricinus communis</name>
    <name type="common">Castor bean</name>
    <dbReference type="NCBI Taxonomy" id="3988"/>
    <lineage>
        <taxon>Eukaryota</taxon>
        <taxon>Viridiplantae</taxon>
        <taxon>Streptophyta</taxon>
        <taxon>Embryophyta</taxon>
        <taxon>Tracheophyta</taxon>
        <taxon>Spermatophyta</taxon>
        <taxon>Magnoliopsida</taxon>
        <taxon>eudicotyledons</taxon>
        <taxon>Gunneridae</taxon>
        <taxon>Pentapetalae</taxon>
        <taxon>rosids</taxon>
        <taxon>fabids</taxon>
        <taxon>Malpighiales</taxon>
        <taxon>Euphorbiaceae</taxon>
        <taxon>Acalyphoideae</taxon>
        <taxon>Acalypheae</taxon>
        <taxon>Ricinus</taxon>
    </lineage>
</organism>
<reference evidence="8" key="1">
    <citation type="journal article" date="2010" name="Nat. Biotechnol.">
        <title>Draft genome sequence of the oilseed species Ricinus communis.</title>
        <authorList>
            <person name="Chan A.P."/>
            <person name="Crabtree J."/>
            <person name="Zhao Q."/>
            <person name="Lorenzi H."/>
            <person name="Orvis J."/>
            <person name="Puiu D."/>
            <person name="Melake-Berhan A."/>
            <person name="Jones K.M."/>
            <person name="Redman J."/>
            <person name="Chen G."/>
            <person name="Cahoon E.B."/>
            <person name="Gedil M."/>
            <person name="Stanke M."/>
            <person name="Haas B.J."/>
            <person name="Wortman J.R."/>
            <person name="Fraser-Liggett C.M."/>
            <person name="Ravel J."/>
            <person name="Rabinowicz P.D."/>
        </authorList>
    </citation>
    <scope>NUCLEOTIDE SEQUENCE [LARGE SCALE GENOMIC DNA]</scope>
    <source>
        <strain evidence="8">cv. Hale</strain>
    </source>
</reference>
<dbReference type="GO" id="GO:0003700">
    <property type="term" value="F:DNA-binding transcription factor activity"/>
    <property type="evidence" value="ECO:0000318"/>
    <property type="project" value="GO_Central"/>
</dbReference>
<keyword evidence="3" id="KW-0936">Ethylene signaling pathway</keyword>
<evidence type="ECO:0000259" key="6">
    <source>
        <dbReference type="Pfam" id="PF04873"/>
    </source>
</evidence>
<evidence type="ECO:0000313" key="8">
    <source>
        <dbReference type="Proteomes" id="UP000008311"/>
    </source>
</evidence>
<sequence>MEACKAQGFVYGIVPDKGKPITGSSDSLRQWWKEEAQFDQKAPVAIGKFLVLPQDELFPVSCMQLLDDLHNTTLRSLLAALMQRCIPPQRRYPLEKGLAPPWWPTGNETWWGEQGLSRQHGAPPYKKPHNLKKAWKVSVLAAVIKHIAPSFDIIRRLVTRSKCLQAKMTAKESTTWSKVINREEALFRLSETCPRTEARRGCSSSGLQVTEGRKRVFEREASENRLNAFQNLQCPQSDAGSGFVENNSRTDHQYQYAYRAEETDNNRQVNNADWRTDSSTEYHPWYGETSISPQMISAAMDNLFNALSVTSWANSVLADANPSYDTESSTMEIGDGTGYNMEEYSSYLETGIEDLACDGASGYEREDTDLNQNSSQDNLEKEGSLTSIWDLGNEWDLN</sequence>